<dbReference type="GO" id="GO:0045881">
    <property type="term" value="P:positive regulation of sporulation resulting in formation of a cellular spore"/>
    <property type="evidence" value="ECO:0007669"/>
    <property type="project" value="TreeGrafter"/>
</dbReference>
<organism evidence="7 8">
    <name type="scientific">Sulfurivirga caldicuralii</name>
    <dbReference type="NCBI Taxonomy" id="364032"/>
    <lineage>
        <taxon>Bacteria</taxon>
        <taxon>Pseudomonadati</taxon>
        <taxon>Pseudomonadota</taxon>
        <taxon>Gammaproteobacteria</taxon>
        <taxon>Thiotrichales</taxon>
        <taxon>Piscirickettsiaceae</taxon>
        <taxon>Sulfurivirga</taxon>
    </lineage>
</organism>
<dbReference type="NCBIfam" id="TIGR00180">
    <property type="entry name" value="parB_part"/>
    <property type="match status" value="1"/>
</dbReference>
<evidence type="ECO:0000259" key="6">
    <source>
        <dbReference type="SMART" id="SM00470"/>
    </source>
</evidence>
<dbReference type="EMBL" id="FSRE01000004">
    <property type="protein sequence ID" value="SIO16207.1"/>
    <property type="molecule type" value="Genomic_DNA"/>
</dbReference>
<reference evidence="7 8" key="1">
    <citation type="submission" date="2016-11" db="EMBL/GenBank/DDBJ databases">
        <authorList>
            <person name="Jaros S."/>
            <person name="Januszkiewicz K."/>
            <person name="Wedrychowicz H."/>
        </authorList>
    </citation>
    <scope>NUCLEOTIDE SEQUENCE [LARGE SCALE GENOMIC DNA]</scope>
    <source>
        <strain evidence="7 8">DSM 17737</strain>
    </source>
</reference>
<dbReference type="InterPro" id="IPR003115">
    <property type="entry name" value="ParB_N"/>
</dbReference>
<dbReference type="InterPro" id="IPR041468">
    <property type="entry name" value="HTH_ParB/Spo0J"/>
</dbReference>
<dbReference type="OrthoDB" id="9802051at2"/>
<dbReference type="FunFam" id="3.90.1530.30:FF:000001">
    <property type="entry name" value="Chromosome partitioning protein ParB"/>
    <property type="match status" value="1"/>
</dbReference>
<dbReference type="CDD" id="cd16393">
    <property type="entry name" value="SPO0J_N"/>
    <property type="match status" value="1"/>
</dbReference>
<dbReference type="Gene3D" id="3.90.1530.30">
    <property type="match status" value="1"/>
</dbReference>
<keyword evidence="8" id="KW-1185">Reference proteome</keyword>
<proteinExistence type="inferred from homology"/>
<dbReference type="Pfam" id="PF02195">
    <property type="entry name" value="ParB_N"/>
    <property type="match status" value="1"/>
</dbReference>
<dbReference type="Pfam" id="PF23552">
    <property type="entry name" value="ParB_C"/>
    <property type="match status" value="1"/>
</dbReference>
<dbReference type="GO" id="GO:0005694">
    <property type="term" value="C:chromosome"/>
    <property type="evidence" value="ECO:0007669"/>
    <property type="project" value="TreeGrafter"/>
</dbReference>
<feature type="domain" description="ParB-like N-terminal" evidence="6">
    <location>
        <begin position="34"/>
        <end position="124"/>
    </location>
</feature>
<comment type="similarity">
    <text evidence="1">Belongs to the ParB family.</text>
</comment>
<sequence>MAKKRRGLGNARGIDKLLGEKAVRATSGGDQRIEQLPVEQLQPGQYQPRQQFDQVALDALADSLRAQGMVQPIVARRLEDDRYEIIAGERRWRAAQKAGLVTVPVIVRQADNQATLAMALIENLQREDLNPIEQAQGLARLLDEFSLTHEQLAEAVGVSRAQVSNLLRLLKLPEMVQAWVHDGLLSMGHARALLTLPESSQLALGQRAIDEGWSVRQLEAAVQRQQEEKPKKRTKKDPNITALEQRLAEQLSAKVAIHHGAKGRGKLEIRYSDLDDLQRILDALGVQGD</sequence>
<dbReference type="PANTHER" id="PTHR33375">
    <property type="entry name" value="CHROMOSOME-PARTITIONING PROTEIN PARB-RELATED"/>
    <property type="match status" value="1"/>
</dbReference>
<accession>A0A1N6H963</accession>
<dbReference type="FunFam" id="1.10.10.2830:FF:000001">
    <property type="entry name" value="Chromosome partitioning protein ParB"/>
    <property type="match status" value="1"/>
</dbReference>
<dbReference type="InterPro" id="IPR036086">
    <property type="entry name" value="ParB/Sulfiredoxin_sf"/>
</dbReference>
<dbReference type="GO" id="GO:0003677">
    <property type="term" value="F:DNA binding"/>
    <property type="evidence" value="ECO:0007669"/>
    <property type="project" value="UniProtKB-KW"/>
</dbReference>
<dbReference type="Proteomes" id="UP000198461">
    <property type="component" value="Unassembled WGS sequence"/>
</dbReference>
<dbReference type="PANTHER" id="PTHR33375:SF1">
    <property type="entry name" value="CHROMOSOME-PARTITIONING PROTEIN PARB-RELATED"/>
    <property type="match status" value="1"/>
</dbReference>
<dbReference type="SUPFAM" id="SSF110849">
    <property type="entry name" value="ParB/Sulfiredoxin"/>
    <property type="match status" value="1"/>
</dbReference>
<evidence type="ECO:0000313" key="7">
    <source>
        <dbReference type="EMBL" id="SIO16207.1"/>
    </source>
</evidence>
<gene>
    <name evidence="7" type="ORF">SAMN05443662_1609</name>
</gene>
<dbReference type="GO" id="GO:0007059">
    <property type="term" value="P:chromosome segregation"/>
    <property type="evidence" value="ECO:0007669"/>
    <property type="project" value="UniProtKB-KW"/>
</dbReference>
<dbReference type="InterPro" id="IPR004437">
    <property type="entry name" value="ParB/RepB/Spo0J"/>
</dbReference>
<evidence type="ECO:0000256" key="4">
    <source>
        <dbReference type="ARBA" id="ARBA00023125"/>
    </source>
</evidence>
<protein>
    <recommendedName>
        <fullName evidence="2">Probable chromosome-partitioning protein ParB</fullName>
    </recommendedName>
</protein>
<dbReference type="STRING" id="364032.SAMN05443662_1609"/>
<dbReference type="AlphaFoldDB" id="A0A1N6H963"/>
<evidence type="ECO:0000256" key="2">
    <source>
        <dbReference type="ARBA" id="ARBA00022372"/>
    </source>
</evidence>
<evidence type="ECO:0000256" key="3">
    <source>
        <dbReference type="ARBA" id="ARBA00022829"/>
    </source>
</evidence>
<keyword evidence="3" id="KW-0159">Chromosome partition</keyword>
<dbReference type="InterPro" id="IPR050336">
    <property type="entry name" value="Chromosome_partition/occlusion"/>
</dbReference>
<evidence type="ECO:0000256" key="5">
    <source>
        <dbReference type="ARBA" id="ARBA00025472"/>
    </source>
</evidence>
<dbReference type="Pfam" id="PF17762">
    <property type="entry name" value="HTH_ParB"/>
    <property type="match status" value="1"/>
</dbReference>
<dbReference type="SMART" id="SM00470">
    <property type="entry name" value="ParB"/>
    <property type="match status" value="1"/>
</dbReference>
<dbReference type="InterPro" id="IPR057240">
    <property type="entry name" value="ParB_dimer_C"/>
</dbReference>
<evidence type="ECO:0000256" key="1">
    <source>
        <dbReference type="ARBA" id="ARBA00006295"/>
    </source>
</evidence>
<dbReference type="RefSeq" id="WP_074201886.1">
    <property type="nucleotide sequence ID" value="NZ_FSRE01000004.1"/>
</dbReference>
<evidence type="ECO:0000313" key="8">
    <source>
        <dbReference type="Proteomes" id="UP000198461"/>
    </source>
</evidence>
<keyword evidence="4 7" id="KW-0238">DNA-binding</keyword>
<dbReference type="Gene3D" id="1.10.10.2830">
    <property type="match status" value="1"/>
</dbReference>
<name>A0A1N6H963_9GAMM</name>
<dbReference type="SUPFAM" id="SSF109709">
    <property type="entry name" value="KorB DNA-binding domain-like"/>
    <property type="match status" value="1"/>
</dbReference>
<comment type="function">
    <text evidence="5">Involved in chromosome partition. Localize to both poles of the predivisional cell following completion of DNA replication. Binds to the DNA origin of replication.</text>
</comment>